<evidence type="ECO:0000313" key="2">
    <source>
        <dbReference type="EMBL" id="KAK8572874.1"/>
    </source>
</evidence>
<keyword evidence="3" id="KW-1185">Reference proteome</keyword>
<accession>A0ABR2F766</accession>
<evidence type="ECO:0000313" key="3">
    <source>
        <dbReference type="Proteomes" id="UP001472677"/>
    </source>
</evidence>
<name>A0ABR2F766_9ROSI</name>
<dbReference type="Proteomes" id="UP001472677">
    <property type="component" value="Unassembled WGS sequence"/>
</dbReference>
<gene>
    <name evidence="2" type="ORF">V6N12_028914</name>
</gene>
<feature type="compositionally biased region" description="Low complexity" evidence="1">
    <location>
        <begin position="144"/>
        <end position="155"/>
    </location>
</feature>
<proteinExistence type="predicted"/>
<dbReference type="EMBL" id="JBBPBM010000008">
    <property type="protein sequence ID" value="KAK8572874.1"/>
    <property type="molecule type" value="Genomic_DNA"/>
</dbReference>
<comment type="caution">
    <text evidence="2">The sequence shown here is derived from an EMBL/GenBank/DDBJ whole genome shotgun (WGS) entry which is preliminary data.</text>
</comment>
<feature type="compositionally biased region" description="Basic and acidic residues" evidence="1">
    <location>
        <begin position="156"/>
        <end position="170"/>
    </location>
</feature>
<evidence type="ECO:0008006" key="4">
    <source>
        <dbReference type="Google" id="ProtNLM"/>
    </source>
</evidence>
<protein>
    <recommendedName>
        <fullName evidence="4">Retrotransposon gag domain-containing protein</fullName>
    </recommendedName>
</protein>
<reference evidence="2 3" key="1">
    <citation type="journal article" date="2024" name="G3 (Bethesda)">
        <title>Genome assembly of Hibiscus sabdariffa L. provides insights into metabolisms of medicinal natural products.</title>
        <authorList>
            <person name="Kim T."/>
        </authorList>
    </citation>
    <scope>NUCLEOTIDE SEQUENCE [LARGE SCALE GENOMIC DNA]</scope>
    <source>
        <strain evidence="2">TK-2024</strain>
        <tissue evidence="2">Old leaves</tissue>
    </source>
</reference>
<feature type="region of interest" description="Disordered" evidence="1">
    <location>
        <begin position="126"/>
        <end position="176"/>
    </location>
</feature>
<sequence length="176" mass="19218">MHEAWERYRDLFRHCPMHGLPEWTQVSIFYNSINTPTRMMLDASANGTLLDKPPREDSSDTILAQIFALTNMVTNLQKQPAILEVKVGQISQVLKSGPIGGFPSDTEAAKGATLEQCKAMSTRSCKVLNPPTENRKGETTIANSKAASDIDIPASADKDHNIPPEPKEVETTSGAP</sequence>
<evidence type="ECO:0000256" key="1">
    <source>
        <dbReference type="SAM" id="MobiDB-lite"/>
    </source>
</evidence>
<organism evidence="2 3">
    <name type="scientific">Hibiscus sabdariffa</name>
    <name type="common">roselle</name>
    <dbReference type="NCBI Taxonomy" id="183260"/>
    <lineage>
        <taxon>Eukaryota</taxon>
        <taxon>Viridiplantae</taxon>
        <taxon>Streptophyta</taxon>
        <taxon>Embryophyta</taxon>
        <taxon>Tracheophyta</taxon>
        <taxon>Spermatophyta</taxon>
        <taxon>Magnoliopsida</taxon>
        <taxon>eudicotyledons</taxon>
        <taxon>Gunneridae</taxon>
        <taxon>Pentapetalae</taxon>
        <taxon>rosids</taxon>
        <taxon>malvids</taxon>
        <taxon>Malvales</taxon>
        <taxon>Malvaceae</taxon>
        <taxon>Malvoideae</taxon>
        <taxon>Hibiscus</taxon>
    </lineage>
</organism>